<reference evidence="21" key="1">
    <citation type="submission" date="2025-08" db="UniProtKB">
        <authorList>
            <consortium name="RefSeq"/>
        </authorList>
    </citation>
    <scope>IDENTIFICATION</scope>
</reference>
<dbReference type="Pfam" id="PF18606">
    <property type="entry name" value="HTH_53"/>
    <property type="match status" value="1"/>
</dbReference>
<dbReference type="AlphaFoldDB" id="A0A6P5PVP2"/>
<evidence type="ECO:0000256" key="15">
    <source>
        <dbReference type="PROSITE-ProRule" id="PRU00723"/>
    </source>
</evidence>
<dbReference type="SUPFAM" id="SSF56399">
    <property type="entry name" value="ADP-ribosylation"/>
    <property type="match status" value="1"/>
</dbReference>
<gene>
    <name evidence="21" type="primary">Zc3hav1</name>
</gene>
<dbReference type="CTD" id="56829"/>
<evidence type="ECO:0000256" key="10">
    <source>
        <dbReference type="ARBA" id="ARBA00023242"/>
    </source>
</evidence>
<keyword evidence="3" id="KW-0963">Cytoplasm</keyword>
<dbReference type="GO" id="GO:0005764">
    <property type="term" value="C:lysosome"/>
    <property type="evidence" value="ECO:0007669"/>
    <property type="project" value="Ensembl"/>
</dbReference>
<feature type="compositionally biased region" description="Basic and acidic residues" evidence="16">
    <location>
        <begin position="242"/>
        <end position="253"/>
    </location>
</feature>
<dbReference type="GO" id="GO:0005770">
    <property type="term" value="C:late endosome"/>
    <property type="evidence" value="ECO:0007669"/>
    <property type="project" value="Ensembl"/>
</dbReference>
<dbReference type="Gene3D" id="3.30.720.50">
    <property type="match status" value="1"/>
</dbReference>
<evidence type="ECO:0000313" key="21">
    <source>
        <dbReference type="RefSeq" id="XP_021020503.1"/>
    </source>
</evidence>
<dbReference type="Pfam" id="PF02825">
    <property type="entry name" value="WWE"/>
    <property type="match status" value="1"/>
</dbReference>
<dbReference type="InterPro" id="IPR051712">
    <property type="entry name" value="ARTD-AVP"/>
</dbReference>
<evidence type="ECO:0000256" key="11">
    <source>
        <dbReference type="ARBA" id="ARBA00024347"/>
    </source>
</evidence>
<dbReference type="GO" id="GO:0061014">
    <property type="term" value="P:positive regulation of mRNA catabolic process"/>
    <property type="evidence" value="ECO:0007669"/>
    <property type="project" value="Ensembl"/>
</dbReference>
<evidence type="ECO:0000256" key="5">
    <source>
        <dbReference type="ARBA" id="ARBA00022723"/>
    </source>
</evidence>
<dbReference type="GO" id="GO:0003723">
    <property type="term" value="F:RNA binding"/>
    <property type="evidence" value="ECO:0007669"/>
    <property type="project" value="TreeGrafter"/>
</dbReference>
<dbReference type="Pfam" id="PF25261">
    <property type="entry name" value="zf-CCCH_PARP12"/>
    <property type="match status" value="1"/>
</dbReference>
<dbReference type="InterPro" id="IPR004170">
    <property type="entry name" value="WWE_dom"/>
</dbReference>
<keyword evidence="6" id="KW-0677">Repeat</keyword>
<keyword evidence="7 15" id="KW-0863">Zinc-finger</keyword>
<dbReference type="GO" id="GO:0008270">
    <property type="term" value="F:zinc ion binding"/>
    <property type="evidence" value="ECO:0007669"/>
    <property type="project" value="UniProtKB-KW"/>
</dbReference>
<feature type="region of interest" description="Disordered" evidence="16">
    <location>
        <begin position="526"/>
        <end position="573"/>
    </location>
</feature>
<dbReference type="Pfam" id="PF00644">
    <property type="entry name" value="PARP"/>
    <property type="match status" value="1"/>
</dbReference>
<dbReference type="InterPro" id="IPR041360">
    <property type="entry name" value="ZAP_HTH"/>
</dbReference>
<evidence type="ECO:0000259" key="17">
    <source>
        <dbReference type="PROSITE" id="PS50103"/>
    </source>
</evidence>
<dbReference type="InterPro" id="IPR000571">
    <property type="entry name" value="Znf_CCCH"/>
</dbReference>
<evidence type="ECO:0000256" key="13">
    <source>
        <dbReference type="ARBA" id="ARBA00082031"/>
    </source>
</evidence>
<dbReference type="RefSeq" id="XP_021020503.1">
    <property type="nucleotide sequence ID" value="XM_021164844.2"/>
</dbReference>
<organism evidence="20 21">
    <name type="scientific">Mus caroli</name>
    <name type="common">Ryukyu mouse</name>
    <name type="synonym">Ricefield mouse</name>
    <dbReference type="NCBI Taxonomy" id="10089"/>
    <lineage>
        <taxon>Eukaryota</taxon>
        <taxon>Metazoa</taxon>
        <taxon>Chordata</taxon>
        <taxon>Craniata</taxon>
        <taxon>Vertebrata</taxon>
        <taxon>Euteleostomi</taxon>
        <taxon>Mammalia</taxon>
        <taxon>Eutheria</taxon>
        <taxon>Euarchontoglires</taxon>
        <taxon>Glires</taxon>
        <taxon>Rodentia</taxon>
        <taxon>Myomorpha</taxon>
        <taxon>Muroidea</taxon>
        <taxon>Muridae</taxon>
        <taxon>Murinae</taxon>
        <taxon>Mus</taxon>
        <taxon>Mus</taxon>
    </lineage>
</organism>
<dbReference type="CDD" id="cd01439">
    <property type="entry name" value="TCCD_inducible_PARP_like"/>
    <property type="match status" value="1"/>
</dbReference>
<comment type="similarity">
    <text evidence="11">Belongs to the ARTD/PARP family.</text>
</comment>
<evidence type="ECO:0000256" key="1">
    <source>
        <dbReference type="ARBA" id="ARBA00004123"/>
    </source>
</evidence>
<dbReference type="GO" id="GO:0045071">
    <property type="term" value="P:negative regulation of viral genome replication"/>
    <property type="evidence" value="ECO:0007669"/>
    <property type="project" value="Ensembl"/>
</dbReference>
<dbReference type="PANTHER" id="PTHR45740">
    <property type="entry name" value="POLY [ADP-RIBOSE] POLYMERASE"/>
    <property type="match status" value="1"/>
</dbReference>
<evidence type="ECO:0000259" key="19">
    <source>
        <dbReference type="PROSITE" id="PS51059"/>
    </source>
</evidence>
<dbReference type="InterPro" id="IPR037197">
    <property type="entry name" value="WWE_dom_sf"/>
</dbReference>
<dbReference type="Gene3D" id="3.90.228.10">
    <property type="match status" value="1"/>
</dbReference>
<keyword evidence="4" id="KW-0597">Phosphoprotein</keyword>
<dbReference type="Proteomes" id="UP000515126">
    <property type="component" value="Chromosome 6"/>
</dbReference>
<dbReference type="PROSITE" id="PS51059">
    <property type="entry name" value="PARP_CATALYTIC"/>
    <property type="match status" value="1"/>
</dbReference>
<dbReference type="InterPro" id="IPR057602">
    <property type="entry name" value="Zfn-CCCH_PARP12"/>
</dbReference>
<sequence>MTDPEVFCFITKILCAHGGRMTLEELLGEISLPEAQLYELLKAAGPDRFVLLETGDQAGITRSVVATTRARVCRRKYCQRPCDSLHLCKLNLLGRCHYAQSQRNLCKYSHDVLSEQNFQVLKNHELSGLNQEELAVLLVQSDPFFMPEICKSYKGEGRKQICGQPQPCERLHICEHFTRGNCSYLNCLRSHNLMDRKVLAIMREHGLSSDVVQNIQDICNNKHTRRNLPGMRAPHPHRRGGAHRDRSKSRDRFHHNSQEFLSTVSPLGSGPPSPDVTGCKDSLEDVSADVTQKFKYLGTQDRAQLSSVSPKAAGVRGPGQMRASQEFFSEDGDPDGLFSRDCSDSSSSRTSAAGFPLDAAQRNEAGAMKMGMPSGHHVEVKGTNEDIDRVPFLNSYIDGVTMEEATVSGILGKRATDNGLEEMILPSNHQKSVAKTQDPQAAGRITDSGQDTAFLHSKYGENPAWPGTSTHNGPNGFSQIMDETPNVSKSSPTGFGIKSAVTGGKEAVYSGVQSLRSHVLAMPGETTTAVQGSNRLPPSPLSSSTSHRVAASGSPGKNSAHASMSPASEPSRMMMMSDPAEYSLDYIVNPVSPRMDDHGPKEICLDHLYRGCQQGNCNKNHFHLPYRWQLFILPTWMDFQDMEYIERAYCDPRIEIIVIEKHRINFKKMTCDSYPIRRLSTPSFVENTLSSVFTTKWLWYWRNELNEYTQYGEESPGHTSSEINSAYLESFFHSCPRGVLQFHAGSQNYELSFQGMIQTNVASKTQRHVVRRPVFVSPKDVEQKRRGPDHQPVMPQADALTLYSPPQRNASTVSPDEYEFIELNSQDEEYAKISERFKASMKQFKIVTIKRIWNQKLWDTFESKKQKMKNKTEMFLFHAAGRIHMDYICKNNFEWILHGNRETRYGKGNYFTKEAIYSHRSSYDSRGTVMFVARVLVGSVIEGNMTLSSPPALYDSCVDTRLNPSVFVIFRKEQIYPEYVIEYVESEKEKGCIIS</sequence>
<feature type="domain" description="C3H1-type" evidence="17">
    <location>
        <begin position="173"/>
        <end position="194"/>
    </location>
</feature>
<dbReference type="GO" id="GO:0005634">
    <property type="term" value="C:nucleus"/>
    <property type="evidence" value="ECO:0007669"/>
    <property type="project" value="UniProtKB-SubCell"/>
</dbReference>
<dbReference type="Pfam" id="PF18633">
    <property type="entry name" value="zf-CCCH_8"/>
    <property type="match status" value="1"/>
</dbReference>
<dbReference type="InterPro" id="IPR040954">
    <property type="entry name" value="Znf-CCCH_8"/>
</dbReference>
<evidence type="ECO:0000256" key="3">
    <source>
        <dbReference type="ARBA" id="ARBA00022490"/>
    </source>
</evidence>
<feature type="compositionally biased region" description="Polar residues" evidence="16">
    <location>
        <begin position="555"/>
        <end position="568"/>
    </location>
</feature>
<proteinExistence type="inferred from homology"/>
<dbReference type="PROSITE" id="PS50918">
    <property type="entry name" value="WWE"/>
    <property type="match status" value="1"/>
</dbReference>
<evidence type="ECO:0000259" key="18">
    <source>
        <dbReference type="PROSITE" id="PS50918"/>
    </source>
</evidence>
<evidence type="ECO:0000256" key="8">
    <source>
        <dbReference type="ARBA" id="ARBA00022833"/>
    </source>
</evidence>
<evidence type="ECO:0000256" key="16">
    <source>
        <dbReference type="SAM" id="MobiDB-lite"/>
    </source>
</evidence>
<dbReference type="GeneID" id="110296241"/>
<keyword evidence="20" id="KW-1185">Reference proteome</keyword>
<keyword evidence="10" id="KW-0539">Nucleus</keyword>
<evidence type="ECO:0000313" key="20">
    <source>
        <dbReference type="Proteomes" id="UP000515126"/>
    </source>
</evidence>
<dbReference type="GO" id="GO:0005829">
    <property type="term" value="C:cytosol"/>
    <property type="evidence" value="ECO:0007669"/>
    <property type="project" value="Ensembl"/>
</dbReference>
<evidence type="ECO:0000256" key="7">
    <source>
        <dbReference type="ARBA" id="ARBA00022771"/>
    </source>
</evidence>
<dbReference type="PANTHER" id="PTHR45740:SF8">
    <property type="entry name" value="ZINC FINGER CCCH-TYPE ANTIVIRAL PROTEIN 1"/>
    <property type="match status" value="1"/>
</dbReference>
<evidence type="ECO:0000256" key="9">
    <source>
        <dbReference type="ARBA" id="ARBA00023118"/>
    </source>
</evidence>
<dbReference type="GO" id="GO:0003950">
    <property type="term" value="F:NAD+ poly-ADP-ribosyltransferase activity"/>
    <property type="evidence" value="ECO:0007669"/>
    <property type="project" value="InterPro"/>
</dbReference>
<evidence type="ECO:0000256" key="12">
    <source>
        <dbReference type="ARBA" id="ARBA00070740"/>
    </source>
</evidence>
<dbReference type="GO" id="GO:0032481">
    <property type="term" value="P:positive regulation of type I interferon production"/>
    <property type="evidence" value="ECO:0007669"/>
    <property type="project" value="TreeGrafter"/>
</dbReference>
<dbReference type="InterPro" id="IPR012317">
    <property type="entry name" value="Poly(ADP-ribose)pol_cat_dom"/>
</dbReference>
<keyword evidence="9" id="KW-0051">Antiviral defense</keyword>
<dbReference type="SUPFAM" id="SSF117839">
    <property type="entry name" value="WWE domain"/>
    <property type="match status" value="1"/>
</dbReference>
<evidence type="ECO:0000256" key="14">
    <source>
        <dbReference type="ARBA" id="ARBA00083132"/>
    </source>
</evidence>
<feature type="domain" description="PARP catalytic" evidence="19">
    <location>
        <begin position="805"/>
        <end position="995"/>
    </location>
</feature>
<name>A0A6P5PVP2_MUSCR</name>
<dbReference type="InterPro" id="IPR036388">
    <property type="entry name" value="WH-like_DNA-bd_sf"/>
</dbReference>
<protein>
    <recommendedName>
        <fullName evidence="12">Zinc finger CCCH-type antiviral protein 1</fullName>
    </recommendedName>
    <alternativeName>
        <fullName evidence="14">ADP-ribosyltransferase diphtheria toxin-like 13</fullName>
    </alternativeName>
    <alternativeName>
        <fullName evidence="13">Inactive Poly [ADP-ribose] polymerase 13</fullName>
    </alternativeName>
</protein>
<keyword evidence="5 15" id="KW-0479">Metal-binding</keyword>
<comment type="subcellular location">
    <subcellularLocation>
        <location evidence="2">Cytoplasm</location>
    </subcellularLocation>
    <subcellularLocation>
        <location evidence="1">Nucleus</location>
    </subcellularLocation>
</comment>
<keyword evidence="8 15" id="KW-0862">Zinc</keyword>
<dbReference type="Gene3D" id="1.10.10.10">
    <property type="entry name" value="Winged helix-like DNA-binding domain superfamily/Winged helix DNA-binding domain"/>
    <property type="match status" value="1"/>
</dbReference>
<feature type="domain" description="WWE" evidence="18">
    <location>
        <begin position="683"/>
        <end position="771"/>
    </location>
</feature>
<dbReference type="GO" id="GO:0051607">
    <property type="term" value="P:defense response to virus"/>
    <property type="evidence" value="ECO:0007669"/>
    <property type="project" value="UniProtKB-KW"/>
</dbReference>
<evidence type="ECO:0000256" key="6">
    <source>
        <dbReference type="ARBA" id="ARBA00022737"/>
    </source>
</evidence>
<feature type="zinc finger region" description="C3H1-type" evidence="15">
    <location>
        <begin position="173"/>
        <end position="194"/>
    </location>
</feature>
<feature type="region of interest" description="Disordered" evidence="16">
    <location>
        <begin position="326"/>
        <end position="353"/>
    </location>
</feature>
<feature type="region of interest" description="Disordered" evidence="16">
    <location>
        <begin position="224"/>
        <end position="253"/>
    </location>
</feature>
<dbReference type="GO" id="GO:1990404">
    <property type="term" value="F:NAD+-protein mono-ADP-ribosyltransferase activity"/>
    <property type="evidence" value="ECO:0007669"/>
    <property type="project" value="TreeGrafter"/>
</dbReference>
<dbReference type="FunFam" id="1.10.10.10:FF:000428">
    <property type="entry name" value="Zinc finger CCCH-type containing, antiviral 1"/>
    <property type="match status" value="1"/>
</dbReference>
<dbReference type="Pfam" id="PF23466">
    <property type="entry name" value="WWE_4"/>
    <property type="match status" value="1"/>
</dbReference>
<dbReference type="PROSITE" id="PS50103">
    <property type="entry name" value="ZF_C3H1"/>
    <property type="match status" value="1"/>
</dbReference>
<accession>A0A6P5PVP2</accession>
<evidence type="ECO:0000256" key="4">
    <source>
        <dbReference type="ARBA" id="ARBA00022553"/>
    </source>
</evidence>
<evidence type="ECO:0000256" key="2">
    <source>
        <dbReference type="ARBA" id="ARBA00004496"/>
    </source>
</evidence>
<dbReference type="KEGG" id="mcal:110296241"/>